<dbReference type="KEGG" id="cvr:CHLNCDRAFT_26372"/>
<dbReference type="Pfam" id="PF00188">
    <property type="entry name" value="CAP"/>
    <property type="match status" value="1"/>
</dbReference>
<dbReference type="SUPFAM" id="SSF55797">
    <property type="entry name" value="PR-1-like"/>
    <property type="match status" value="1"/>
</dbReference>
<dbReference type="InParanoid" id="E1ZN32"/>
<feature type="non-terminal residue" evidence="2">
    <location>
        <position position="1"/>
    </location>
</feature>
<gene>
    <name evidence="2" type="ORF">CHLNCDRAFT_26372</name>
</gene>
<evidence type="ECO:0000313" key="3">
    <source>
        <dbReference type="Proteomes" id="UP000008141"/>
    </source>
</evidence>
<organism evidence="3">
    <name type="scientific">Chlorella variabilis</name>
    <name type="common">Green alga</name>
    <dbReference type="NCBI Taxonomy" id="554065"/>
    <lineage>
        <taxon>Eukaryota</taxon>
        <taxon>Viridiplantae</taxon>
        <taxon>Chlorophyta</taxon>
        <taxon>core chlorophytes</taxon>
        <taxon>Trebouxiophyceae</taxon>
        <taxon>Chlorellales</taxon>
        <taxon>Chlorellaceae</taxon>
        <taxon>Chlorella clade</taxon>
        <taxon>Chlorella</taxon>
    </lineage>
</organism>
<dbReference type="OMA" id="CFAQNSP"/>
<dbReference type="Proteomes" id="UP000008141">
    <property type="component" value="Unassembled WGS sequence"/>
</dbReference>
<dbReference type="Gene3D" id="3.40.33.10">
    <property type="entry name" value="CAP"/>
    <property type="match status" value="1"/>
</dbReference>
<evidence type="ECO:0000313" key="2">
    <source>
        <dbReference type="EMBL" id="EFN52800.1"/>
    </source>
</evidence>
<dbReference type="OrthoDB" id="515390at2759"/>
<feature type="domain" description="SCP" evidence="1">
    <location>
        <begin position="1"/>
        <end position="122"/>
    </location>
</feature>
<dbReference type="RefSeq" id="XP_005844902.1">
    <property type="nucleotide sequence ID" value="XM_005844840.1"/>
</dbReference>
<sequence>QAILQAHNDERAQSGAPPLAWSSDLAGKAQSWADNCQLQVAGYGQNLGAGSAWTSCEAALPLWLAGKSSYTPGGTPPQGGYALSWTQVVWKGSTELGCGLAQCPSLGGFVVCFYNPPGNVGGRFPDNVGQA</sequence>
<dbReference type="InterPro" id="IPR035940">
    <property type="entry name" value="CAP_sf"/>
</dbReference>
<dbReference type="InterPro" id="IPR001283">
    <property type="entry name" value="CRISP-related"/>
</dbReference>
<dbReference type="PANTHER" id="PTHR10334">
    <property type="entry name" value="CYSTEINE-RICH SECRETORY PROTEIN-RELATED"/>
    <property type="match status" value="1"/>
</dbReference>
<name>E1ZN32_CHLVA</name>
<dbReference type="EMBL" id="GL433854">
    <property type="protein sequence ID" value="EFN52800.1"/>
    <property type="molecule type" value="Genomic_DNA"/>
</dbReference>
<dbReference type="GeneID" id="17352240"/>
<evidence type="ECO:0000259" key="1">
    <source>
        <dbReference type="SMART" id="SM00198"/>
    </source>
</evidence>
<dbReference type="eggNOG" id="KOG3017">
    <property type="taxonomic scope" value="Eukaryota"/>
</dbReference>
<dbReference type="AlphaFoldDB" id="E1ZN32"/>
<keyword evidence="3" id="KW-1185">Reference proteome</keyword>
<dbReference type="SMART" id="SM00198">
    <property type="entry name" value="SCP"/>
    <property type="match status" value="1"/>
</dbReference>
<dbReference type="PRINTS" id="PR00837">
    <property type="entry name" value="V5TPXLIKE"/>
</dbReference>
<accession>E1ZN32</accession>
<dbReference type="FunCoup" id="E1ZN32">
    <property type="interactions" value="137"/>
</dbReference>
<dbReference type="InterPro" id="IPR014044">
    <property type="entry name" value="CAP_dom"/>
</dbReference>
<protein>
    <recommendedName>
        <fullName evidence="1">SCP domain-containing protein</fullName>
    </recommendedName>
</protein>
<reference evidence="2 3" key="1">
    <citation type="journal article" date="2010" name="Plant Cell">
        <title>The Chlorella variabilis NC64A genome reveals adaptation to photosymbiosis, coevolution with viruses, and cryptic sex.</title>
        <authorList>
            <person name="Blanc G."/>
            <person name="Duncan G."/>
            <person name="Agarkova I."/>
            <person name="Borodovsky M."/>
            <person name="Gurnon J."/>
            <person name="Kuo A."/>
            <person name="Lindquist E."/>
            <person name="Lucas S."/>
            <person name="Pangilinan J."/>
            <person name="Polle J."/>
            <person name="Salamov A."/>
            <person name="Terry A."/>
            <person name="Yamada T."/>
            <person name="Dunigan D.D."/>
            <person name="Grigoriev I.V."/>
            <person name="Claverie J.M."/>
            <person name="Van Etten J.L."/>
        </authorList>
    </citation>
    <scope>NUCLEOTIDE SEQUENCE [LARGE SCALE GENOMIC DNA]</scope>
    <source>
        <strain evidence="2 3">NC64A</strain>
    </source>
</reference>
<proteinExistence type="predicted"/>